<dbReference type="PaxDb" id="4565-Traes_1AL_FF8F7A939.1"/>
<dbReference type="CDD" id="cd00167">
    <property type="entry name" value="SANT"/>
    <property type="match status" value="1"/>
</dbReference>
<dbReference type="GeneID" id="123180121"/>
<reference evidence="8" key="1">
    <citation type="submission" date="2018-08" db="EMBL/GenBank/DDBJ databases">
        <authorList>
            <person name="Rossello M."/>
        </authorList>
    </citation>
    <scope>NUCLEOTIDE SEQUENCE [LARGE SCALE GENOMIC DNA]</scope>
    <source>
        <strain evidence="8">cv. Chinese Spring</strain>
    </source>
</reference>
<dbReference type="NCBIfam" id="TIGR01557">
    <property type="entry name" value="myb_SHAQKYF"/>
    <property type="match status" value="1"/>
</dbReference>
<evidence type="ECO:0000256" key="4">
    <source>
        <dbReference type="ARBA" id="ARBA00023242"/>
    </source>
</evidence>
<evidence type="ECO:0000256" key="2">
    <source>
        <dbReference type="ARBA" id="ARBA00023125"/>
    </source>
</evidence>
<evidence type="ECO:0000259" key="7">
    <source>
        <dbReference type="PROSITE" id="PS51294"/>
    </source>
</evidence>
<dbReference type="Gramene" id="TraesNOR1A03G00153270.1">
    <property type="protein sequence ID" value="TraesNOR1A03G00153270.1"/>
    <property type="gene ID" value="TraesNOR1A03G00153270"/>
</dbReference>
<evidence type="ECO:0000256" key="1">
    <source>
        <dbReference type="ARBA" id="ARBA00023015"/>
    </source>
</evidence>
<dbReference type="OMA" id="MMHSREE"/>
<dbReference type="InterPro" id="IPR009057">
    <property type="entry name" value="Homeodomain-like_sf"/>
</dbReference>
<keyword evidence="4" id="KW-0539">Nucleus</keyword>
<dbReference type="PANTHER" id="PTHR44042:SF11">
    <property type="entry name" value="OS06G0173800 PROTEIN"/>
    <property type="match status" value="1"/>
</dbReference>
<dbReference type="SMR" id="A0A3B5Y5E4"/>
<dbReference type="EnsemblPlants" id="TraesCS1A02G357600.1">
    <property type="protein sequence ID" value="TraesCS1A02G357600.1"/>
    <property type="gene ID" value="TraesCS1A02G357600"/>
</dbReference>
<dbReference type="Pfam" id="PF00249">
    <property type="entry name" value="Myb_DNA-binding"/>
    <property type="match status" value="1"/>
</dbReference>
<dbReference type="Gene3D" id="1.10.10.60">
    <property type="entry name" value="Homeodomain-like"/>
    <property type="match status" value="1"/>
</dbReference>
<evidence type="ECO:0000259" key="5">
    <source>
        <dbReference type="PROSITE" id="PS50090"/>
    </source>
</evidence>
<dbReference type="GO" id="GO:0003677">
    <property type="term" value="F:DNA binding"/>
    <property type="evidence" value="ECO:0007669"/>
    <property type="project" value="UniProtKB-KW"/>
</dbReference>
<dbReference type="PROSITE" id="PS51293">
    <property type="entry name" value="SANT"/>
    <property type="match status" value="1"/>
</dbReference>
<dbReference type="OrthoDB" id="635463at2759"/>
<gene>
    <name evidence="8" type="primary">LOC123180121</name>
</gene>
<dbReference type="InterPro" id="IPR056195">
    <property type="entry name" value="HTH_70"/>
</dbReference>
<dbReference type="STRING" id="4565.A0A3B5Y5E4"/>
<evidence type="ECO:0000256" key="3">
    <source>
        <dbReference type="ARBA" id="ARBA00023163"/>
    </source>
</evidence>
<feature type="domain" description="Myb-like" evidence="5">
    <location>
        <begin position="187"/>
        <end position="231"/>
    </location>
</feature>
<proteinExistence type="predicted"/>
<dbReference type="RefSeq" id="XP_044448022.1">
    <property type="nucleotide sequence ID" value="XM_044592087.1"/>
</dbReference>
<dbReference type="AlphaFoldDB" id="A0A3B5Y5E4"/>
<dbReference type="Gramene" id="TraesCS1A03G0874300.1">
    <property type="protein sequence ID" value="TraesCS1A03G0874300.1.CDS"/>
    <property type="gene ID" value="TraesCS1A03G0874300"/>
</dbReference>
<dbReference type="KEGG" id="taes:123180121"/>
<evidence type="ECO:0000313" key="8">
    <source>
        <dbReference type="EnsemblPlants" id="TraesCS1A02G357600.1"/>
    </source>
</evidence>
<keyword evidence="2" id="KW-0238">DNA-binding</keyword>
<dbReference type="InterPro" id="IPR006447">
    <property type="entry name" value="Myb_dom_plants"/>
</dbReference>
<dbReference type="Proteomes" id="UP000019116">
    <property type="component" value="Chromosome 1A"/>
</dbReference>
<evidence type="ECO:0000259" key="6">
    <source>
        <dbReference type="PROSITE" id="PS51293"/>
    </source>
</evidence>
<sequence>MDPLVNQGWTSSEEEEARSLIVGHNSHTIVYDDKNKRHNNIVDALHELFPSKTRQQVTDLYVNLAVEPYMMHSREERHVVGGNTHSVGPINLVNNNFGVSGQEIGASNICGINTMGDHVIDDYAVREEEEAATMNDNELIFGHALEDTRITETKEAPLMVDKNKMQILENNITSDQLVVPPRQGRFWTIDEHKLFLRGLGVYGRGDWKNISKHFVTTKTHVQVSSHAQKYFRRLHKRASFGTQRYSINDVGLHDEDPWSMNNSSGPLQMLGSTGLNNETSFGLQAPISSSIVMNNQPQLWPPFIYSHQINQQPVWSEHHMLGSTGVVTDGMGNSAPPCQQGSTCFPLGNV</sequence>
<feature type="domain" description="HTH myb-type" evidence="7">
    <location>
        <begin position="180"/>
        <end position="235"/>
    </location>
</feature>
<organism evidence="8">
    <name type="scientific">Triticum aestivum</name>
    <name type="common">Wheat</name>
    <dbReference type="NCBI Taxonomy" id="4565"/>
    <lineage>
        <taxon>Eukaryota</taxon>
        <taxon>Viridiplantae</taxon>
        <taxon>Streptophyta</taxon>
        <taxon>Embryophyta</taxon>
        <taxon>Tracheophyta</taxon>
        <taxon>Spermatophyta</taxon>
        <taxon>Magnoliopsida</taxon>
        <taxon>Liliopsida</taxon>
        <taxon>Poales</taxon>
        <taxon>Poaceae</taxon>
        <taxon>BOP clade</taxon>
        <taxon>Pooideae</taxon>
        <taxon>Triticodae</taxon>
        <taxon>Triticeae</taxon>
        <taxon>Triticinae</taxon>
        <taxon>Triticum</taxon>
    </lineage>
</organism>
<protein>
    <submittedName>
        <fullName evidence="8">Uncharacterized protein</fullName>
    </submittedName>
</protein>
<keyword evidence="1" id="KW-0805">Transcription regulation</keyword>
<dbReference type="PROSITE" id="PS51294">
    <property type="entry name" value="HTH_MYB"/>
    <property type="match status" value="1"/>
</dbReference>
<dbReference type="InterPro" id="IPR001005">
    <property type="entry name" value="SANT/Myb"/>
</dbReference>
<dbReference type="PANTHER" id="PTHR44042">
    <property type="entry name" value="DUPLICATED HOMEODOMAIN-LIKE SUPERFAMILY PROTEIN-RELATED"/>
    <property type="match status" value="1"/>
</dbReference>
<reference evidence="8" key="2">
    <citation type="submission" date="2018-10" db="UniProtKB">
        <authorList>
            <consortium name="EnsemblPlants"/>
        </authorList>
    </citation>
    <scope>IDENTIFICATION</scope>
</reference>
<dbReference type="InterPro" id="IPR017884">
    <property type="entry name" value="SANT_dom"/>
</dbReference>
<name>A0A3B5Y5E4_WHEAT</name>
<dbReference type="SUPFAM" id="SSF46689">
    <property type="entry name" value="Homeodomain-like"/>
    <property type="match status" value="1"/>
</dbReference>
<keyword evidence="3" id="KW-0804">Transcription</keyword>
<keyword evidence="9" id="KW-1185">Reference proteome</keyword>
<dbReference type="Gramene" id="TraesCS1A02G357600.1">
    <property type="protein sequence ID" value="TraesCS1A02G357600.1"/>
    <property type="gene ID" value="TraesCS1A02G357600"/>
</dbReference>
<accession>A0A3B5Y5E4</accession>
<dbReference type="InterPro" id="IPR017930">
    <property type="entry name" value="Myb_dom"/>
</dbReference>
<dbReference type="PROSITE" id="PS50090">
    <property type="entry name" value="MYB_LIKE"/>
    <property type="match status" value="1"/>
</dbReference>
<evidence type="ECO:0000313" key="9">
    <source>
        <dbReference type="Proteomes" id="UP000019116"/>
    </source>
</evidence>
<dbReference type="Pfam" id="PF23671">
    <property type="entry name" value="HTH_70"/>
    <property type="match status" value="1"/>
</dbReference>
<feature type="domain" description="SANT" evidence="6">
    <location>
        <begin position="187"/>
        <end position="235"/>
    </location>
</feature>
<dbReference type="SMART" id="SM00717">
    <property type="entry name" value="SANT"/>
    <property type="match status" value="1"/>
</dbReference>